<comment type="caution">
    <text evidence="2">The sequence shown here is derived from an EMBL/GenBank/DDBJ whole genome shotgun (WGS) entry which is preliminary data.</text>
</comment>
<dbReference type="Proteomes" id="UP000078116">
    <property type="component" value="Unassembled WGS sequence"/>
</dbReference>
<dbReference type="EMBL" id="LXKA01000109">
    <property type="protein sequence ID" value="OAJ64426.1"/>
    <property type="molecule type" value="Genomic_DNA"/>
</dbReference>
<protein>
    <submittedName>
        <fullName evidence="2">Uncharacterized protein</fullName>
    </submittedName>
</protein>
<dbReference type="Proteomes" id="UP000077961">
    <property type="component" value="Unassembled WGS sequence"/>
</dbReference>
<dbReference type="AlphaFoldDB" id="A0A1A9NCS8"/>
<gene>
    <name evidence="1" type="ORF">A6V36_20555</name>
    <name evidence="2" type="ORF">A6V37_19580</name>
</gene>
<reference evidence="3 4" key="1">
    <citation type="submission" date="2016-04" db="EMBL/GenBank/DDBJ databases">
        <title>Reclassification of Paraburkholderia panaciterrae (Farh et al. 2015) Dobritsa &amp; Samadpour 2016 as a later homotypic synonym of Paraburkholderia ginsengiterrae (Farh et al. 2015) Dobritsa &amp; Samadpour 2016.</title>
        <authorList>
            <person name="Dobritsa A.P."/>
            <person name="Kutumbaka K."/>
            <person name="Samadpour M."/>
        </authorList>
    </citation>
    <scope>NUCLEOTIDE SEQUENCE [LARGE SCALE GENOMIC DNA]</scope>
    <source>
        <strain evidence="2 4">DCY85</strain>
        <strain evidence="1 3">DCY85-1</strain>
    </source>
</reference>
<keyword evidence="3" id="KW-1185">Reference proteome</keyword>
<sequence>MQMSWPACTVSQPEHGAQFKALHLIGKSLIPSVSLVHLARLLRRFWPVTRDACDLAAFAHDPSLVLCKQLRLDYSVVTVADPVAVGHTFEYVPCELLQRERFFLQQWEQVYLDAGHVARTKILRFLRFNLVSDFHFDDDLRPVVQTSRDIGDIRSDARLRAGFTQSPNFAGQVSGLRTLEETEPRVQSFEIDHEWRKRDRAMLEYQMFRRKVQSGLRTADTFGPGCVREVPRPDLPLLR</sequence>
<organism evidence="2 4">
    <name type="scientific">Paraburkholderia ginsengiterrae</name>
    <dbReference type="NCBI Taxonomy" id="1462993"/>
    <lineage>
        <taxon>Bacteria</taxon>
        <taxon>Pseudomonadati</taxon>
        <taxon>Pseudomonadota</taxon>
        <taxon>Betaproteobacteria</taxon>
        <taxon>Burkholderiales</taxon>
        <taxon>Burkholderiaceae</taxon>
        <taxon>Paraburkholderia</taxon>
    </lineage>
</organism>
<evidence type="ECO:0000313" key="4">
    <source>
        <dbReference type="Proteomes" id="UP000078116"/>
    </source>
</evidence>
<name>A0A1A9NCS8_9BURK</name>
<accession>A0A1A9NCS8</accession>
<proteinExistence type="predicted"/>
<evidence type="ECO:0000313" key="1">
    <source>
        <dbReference type="EMBL" id="OAJ62765.1"/>
    </source>
</evidence>
<evidence type="ECO:0000313" key="2">
    <source>
        <dbReference type="EMBL" id="OAJ64426.1"/>
    </source>
</evidence>
<dbReference type="EMBL" id="LXJZ01000040">
    <property type="protein sequence ID" value="OAJ62765.1"/>
    <property type="molecule type" value="Genomic_DNA"/>
</dbReference>
<evidence type="ECO:0000313" key="3">
    <source>
        <dbReference type="Proteomes" id="UP000077961"/>
    </source>
</evidence>